<sequence>MLRFNWEWGTGKRPLTFPAGLGSINVQQGPIFSHSAMVLQAAIRG</sequence>
<evidence type="ECO:0000313" key="2">
    <source>
        <dbReference type="Proteomes" id="UP000244334"/>
    </source>
</evidence>
<gene>
    <name evidence="1" type="ORF">ACZ87_02225</name>
</gene>
<dbReference type="AlphaFoldDB" id="A0A328TT92"/>
<dbReference type="Proteomes" id="UP000244334">
    <property type="component" value="Unassembled WGS sequence"/>
</dbReference>
<reference evidence="1" key="1">
    <citation type="submission" date="2018-04" db="EMBL/GenBank/DDBJ databases">
        <title>Genomes of the Obligate Erwinia dacicola and Facultative Enterobacter sp. OLF Endosymbionts of the Olive Fruit fly, Bactrocera oleae.</title>
        <authorList>
            <person name="Estes A.M."/>
            <person name="Hearn D.J."/>
            <person name="Agarwal S."/>
            <person name="Pierson E.A."/>
            <person name="Dunning-Hotopp J.C."/>
        </authorList>
    </citation>
    <scope>NUCLEOTIDE SEQUENCE [LARGE SCALE GENOMIC DNA]</scope>
    <source>
        <strain evidence="1">Oroville</strain>
    </source>
</reference>
<accession>A0A328TT92</accession>
<comment type="caution">
    <text evidence="1">The sequence shown here is derived from an EMBL/GenBank/DDBJ whole genome shotgun (WGS) entry which is preliminary data.</text>
</comment>
<name>A0A328TT92_9GAMM</name>
<evidence type="ECO:0000313" key="1">
    <source>
        <dbReference type="EMBL" id="RAP70974.1"/>
    </source>
</evidence>
<keyword evidence="2" id="KW-1185">Reference proteome</keyword>
<proteinExistence type="predicted"/>
<dbReference type="EMBL" id="LJAM02000224">
    <property type="protein sequence ID" value="RAP70974.1"/>
    <property type="molecule type" value="Genomic_DNA"/>
</dbReference>
<protein>
    <submittedName>
        <fullName evidence="1">Uncharacterized protein</fullName>
    </submittedName>
</protein>
<organism evidence="1 2">
    <name type="scientific">Candidatus Erwinia dacicola</name>
    <dbReference type="NCBI Taxonomy" id="252393"/>
    <lineage>
        <taxon>Bacteria</taxon>
        <taxon>Pseudomonadati</taxon>
        <taxon>Pseudomonadota</taxon>
        <taxon>Gammaproteobacteria</taxon>
        <taxon>Enterobacterales</taxon>
        <taxon>Erwiniaceae</taxon>
        <taxon>Erwinia</taxon>
    </lineage>
</organism>